<comment type="caution">
    <text evidence="2">The sequence shown here is derived from an EMBL/GenBank/DDBJ whole genome shotgun (WGS) entry which is preliminary data.</text>
</comment>
<feature type="transmembrane region" description="Helical" evidence="1">
    <location>
        <begin position="12"/>
        <end position="33"/>
    </location>
</feature>
<feature type="transmembrane region" description="Helical" evidence="1">
    <location>
        <begin position="135"/>
        <end position="160"/>
    </location>
</feature>
<dbReference type="InterPro" id="IPR010387">
    <property type="entry name" value="QueT"/>
</dbReference>
<name>A0A6C2CA41_9LACO</name>
<sequence length="168" mass="18554">MEKPTKIQTSSHARQLALIAVVAAIYVVITTLIKPLSYGAIQFRVSEALNHLAVFNKRYIWALTLGVFIANMSSSLGPIDMIVGTLGTLVMTTMTYFATRRIKSLKLKLVVSTLIDTAMMWVVAAELYFVLKAPFWITFGTVAIGEFAALVLGAVLFYLINKYIDLTV</sequence>
<keyword evidence="1" id="KW-1133">Transmembrane helix</keyword>
<protein>
    <submittedName>
        <fullName evidence="2">QueT transporter family protein</fullName>
    </submittedName>
</protein>
<dbReference type="PANTHER" id="PTHR40044">
    <property type="entry name" value="INTEGRAL MEMBRANE PROTEIN-RELATED"/>
    <property type="match status" value="1"/>
</dbReference>
<gene>
    <name evidence="2" type="ORF">ESZ50_00305</name>
</gene>
<dbReference type="Pfam" id="PF06177">
    <property type="entry name" value="QueT"/>
    <property type="match status" value="1"/>
</dbReference>
<keyword evidence="1" id="KW-0472">Membrane</keyword>
<accession>A0A6C2CA41</accession>
<dbReference type="EMBL" id="SDGZ01000003">
    <property type="protein sequence ID" value="TYC51011.1"/>
    <property type="molecule type" value="Genomic_DNA"/>
</dbReference>
<feature type="transmembrane region" description="Helical" evidence="1">
    <location>
        <begin position="109"/>
        <end position="129"/>
    </location>
</feature>
<dbReference type="OrthoDB" id="1706970at2"/>
<reference evidence="2 3" key="1">
    <citation type="submission" date="2019-01" db="EMBL/GenBank/DDBJ databases">
        <title>Weissella sp. nov., a novel lactic acid bacterium isolated from animal feces.</title>
        <authorList>
            <person name="Wang L.-T."/>
        </authorList>
    </citation>
    <scope>NUCLEOTIDE SEQUENCE [LARGE SCALE GENOMIC DNA]</scope>
    <source>
        <strain evidence="2 3">8H-2</strain>
    </source>
</reference>
<dbReference type="PANTHER" id="PTHR40044:SF1">
    <property type="entry name" value="INTEGRAL MEMBRANE PROTEIN"/>
    <property type="match status" value="1"/>
</dbReference>
<keyword evidence="1" id="KW-0812">Transmembrane</keyword>
<keyword evidence="3" id="KW-1185">Reference proteome</keyword>
<evidence type="ECO:0000313" key="2">
    <source>
        <dbReference type="EMBL" id="TYC51011.1"/>
    </source>
</evidence>
<dbReference type="Proteomes" id="UP000371977">
    <property type="component" value="Unassembled WGS sequence"/>
</dbReference>
<dbReference type="PIRSF" id="PIRSF031501">
    <property type="entry name" value="QueT"/>
    <property type="match status" value="1"/>
</dbReference>
<dbReference type="RefSeq" id="WP_148621597.1">
    <property type="nucleotide sequence ID" value="NZ_SDGZ01000003.1"/>
</dbReference>
<evidence type="ECO:0000313" key="3">
    <source>
        <dbReference type="Proteomes" id="UP000371977"/>
    </source>
</evidence>
<proteinExistence type="predicted"/>
<organism evidence="2 3">
    <name type="scientific">Weissella muntiaci</name>
    <dbReference type="NCBI Taxonomy" id="2508881"/>
    <lineage>
        <taxon>Bacteria</taxon>
        <taxon>Bacillati</taxon>
        <taxon>Bacillota</taxon>
        <taxon>Bacilli</taxon>
        <taxon>Lactobacillales</taxon>
        <taxon>Lactobacillaceae</taxon>
        <taxon>Weissella</taxon>
    </lineage>
</organism>
<evidence type="ECO:0000256" key="1">
    <source>
        <dbReference type="SAM" id="Phobius"/>
    </source>
</evidence>
<dbReference type="AlphaFoldDB" id="A0A6C2CA41"/>
<feature type="transmembrane region" description="Helical" evidence="1">
    <location>
        <begin position="79"/>
        <end position="97"/>
    </location>
</feature>